<dbReference type="Proteomes" id="UP001550739">
    <property type="component" value="Unassembled WGS sequence"/>
</dbReference>
<accession>A0ABV2ZHK2</accession>
<name>A0ABV2ZHK2_9ACTN</name>
<dbReference type="EMBL" id="JBEZVE010000007">
    <property type="protein sequence ID" value="MEU3782022.1"/>
    <property type="molecule type" value="Genomic_DNA"/>
</dbReference>
<organism evidence="1 2">
    <name type="scientific">Streptomyces sp. 900129855</name>
    <dbReference type="NCBI Taxonomy" id="3155129"/>
    <lineage>
        <taxon>Bacteria</taxon>
        <taxon>Bacillati</taxon>
        <taxon>Actinomycetota</taxon>
        <taxon>Actinomycetes</taxon>
        <taxon>Kitasatosporales</taxon>
        <taxon>Streptomycetaceae</taxon>
        <taxon>Streptomyces</taxon>
    </lineage>
</organism>
<dbReference type="RefSeq" id="WP_361702705.1">
    <property type="nucleotide sequence ID" value="NZ_JBEZVE010000007.1"/>
</dbReference>
<protein>
    <recommendedName>
        <fullName evidence="3">GNAT family N-acetyltransferase</fullName>
    </recommendedName>
</protein>
<gene>
    <name evidence="1" type="ORF">AB0E89_15855</name>
</gene>
<evidence type="ECO:0000313" key="2">
    <source>
        <dbReference type="Proteomes" id="UP001550739"/>
    </source>
</evidence>
<evidence type="ECO:0008006" key="3">
    <source>
        <dbReference type="Google" id="ProtNLM"/>
    </source>
</evidence>
<keyword evidence="2" id="KW-1185">Reference proteome</keyword>
<sequence length="138" mass="14860">MITALEVPGWEAVRASHSRTAVDLRLRRNGVTVEVRLERCVSGRLRDTYPVGAHDVEVRIGAGCPEPMRPALLRALSDAVQEADSRCRRVVVVPAGAPAGVEVAESAGFRYAVDVDPGEEELSLLVTEPDWVTSADNA</sequence>
<evidence type="ECO:0000313" key="1">
    <source>
        <dbReference type="EMBL" id="MEU3782022.1"/>
    </source>
</evidence>
<comment type="caution">
    <text evidence="1">The sequence shown here is derived from an EMBL/GenBank/DDBJ whole genome shotgun (WGS) entry which is preliminary data.</text>
</comment>
<proteinExistence type="predicted"/>
<reference evidence="1 2" key="1">
    <citation type="submission" date="2024-06" db="EMBL/GenBank/DDBJ databases">
        <title>The Natural Products Discovery Center: Release of the First 8490 Sequenced Strains for Exploring Actinobacteria Biosynthetic Diversity.</title>
        <authorList>
            <person name="Kalkreuter E."/>
            <person name="Kautsar S.A."/>
            <person name="Yang D."/>
            <person name="Bader C.D."/>
            <person name="Teijaro C.N."/>
            <person name="Fluegel L."/>
            <person name="Davis C.M."/>
            <person name="Simpson J.R."/>
            <person name="Lauterbach L."/>
            <person name="Steele A.D."/>
            <person name="Gui C."/>
            <person name="Meng S."/>
            <person name="Li G."/>
            <person name="Viehrig K."/>
            <person name="Ye F."/>
            <person name="Su P."/>
            <person name="Kiefer A.F."/>
            <person name="Nichols A."/>
            <person name="Cepeda A.J."/>
            <person name="Yan W."/>
            <person name="Fan B."/>
            <person name="Jiang Y."/>
            <person name="Adhikari A."/>
            <person name="Zheng C.-J."/>
            <person name="Schuster L."/>
            <person name="Cowan T.M."/>
            <person name="Smanski M.J."/>
            <person name="Chevrette M.G."/>
            <person name="De Carvalho L.P.S."/>
            <person name="Shen B."/>
        </authorList>
    </citation>
    <scope>NUCLEOTIDE SEQUENCE [LARGE SCALE GENOMIC DNA]</scope>
    <source>
        <strain evidence="1 2">NPDC033843</strain>
    </source>
</reference>